<name>A0A9P4YAY4_CRYP1</name>
<evidence type="ECO:0000313" key="3">
    <source>
        <dbReference type="Proteomes" id="UP000803844"/>
    </source>
</evidence>
<dbReference type="GeneID" id="63842100"/>
<evidence type="ECO:0008006" key="4">
    <source>
        <dbReference type="Google" id="ProtNLM"/>
    </source>
</evidence>
<dbReference type="RefSeq" id="XP_040780652.1">
    <property type="nucleotide sequence ID" value="XM_040924971.1"/>
</dbReference>
<gene>
    <name evidence="2" type="ORF">M406DRAFT_66163</name>
</gene>
<comment type="caution">
    <text evidence="2">The sequence shown here is derived from an EMBL/GenBank/DDBJ whole genome shotgun (WGS) entry which is preliminary data.</text>
</comment>
<feature type="region of interest" description="Disordered" evidence="1">
    <location>
        <begin position="1"/>
        <end position="47"/>
    </location>
</feature>
<dbReference type="Proteomes" id="UP000803844">
    <property type="component" value="Unassembled WGS sequence"/>
</dbReference>
<proteinExistence type="predicted"/>
<evidence type="ECO:0000313" key="2">
    <source>
        <dbReference type="EMBL" id="KAF3769691.1"/>
    </source>
</evidence>
<sequence length="366" mass="41539">MANDRPFEGPVPVNDDDRSSCDDETNSESSGTQVRDTDEAWSDAGEDFQAQITEVEESLGEAQNQQAQADSNETCNTVPEHSYERGCFIWAPAATTMRHWPCARYAVITSEGDIFYKYLTVVENLQQNINCRKQGFFQSREFIEMGPLYLMPGDWNTAKLYLFRRKNRLAYKVFRPVLKVLPGLNDQALWPEKPSFDLNDLEPWLDYPDGLDKHSALFPCVHEPAFGGKPMIAKLWLTPACIPRGIETEMMAYRAAAGTGLTPEFIGHVTERGRVVGFLMECVQGARKPVWRRDRESCREAVKRFYEATGWLRADKGNRRHNFLIKDGNALLIDLSTALSPANVQRRPQGWVEEMLGEDLGGCWSL</sequence>
<keyword evidence="3" id="KW-1185">Reference proteome</keyword>
<protein>
    <recommendedName>
        <fullName evidence="4">Aminoglycoside phosphotransferase domain-containing protein</fullName>
    </recommendedName>
</protein>
<dbReference type="EMBL" id="MU032344">
    <property type="protein sequence ID" value="KAF3769691.1"/>
    <property type="molecule type" value="Genomic_DNA"/>
</dbReference>
<dbReference type="OrthoDB" id="2687876at2759"/>
<reference evidence="2" key="1">
    <citation type="journal article" date="2020" name="Phytopathology">
        <title>Genome sequence of the chestnut blight fungus Cryphonectria parasitica EP155: A fundamental resource for an archetypical invasive plant pathogen.</title>
        <authorList>
            <person name="Crouch J.A."/>
            <person name="Dawe A."/>
            <person name="Aerts A."/>
            <person name="Barry K."/>
            <person name="Churchill A.C.L."/>
            <person name="Grimwood J."/>
            <person name="Hillman B."/>
            <person name="Milgroom M.G."/>
            <person name="Pangilinan J."/>
            <person name="Smith M."/>
            <person name="Salamov A."/>
            <person name="Schmutz J."/>
            <person name="Yadav J."/>
            <person name="Grigoriev I.V."/>
            <person name="Nuss D."/>
        </authorList>
    </citation>
    <scope>NUCLEOTIDE SEQUENCE</scope>
    <source>
        <strain evidence="2">EP155</strain>
    </source>
</reference>
<organism evidence="2 3">
    <name type="scientific">Cryphonectria parasitica (strain ATCC 38755 / EP155)</name>
    <dbReference type="NCBI Taxonomy" id="660469"/>
    <lineage>
        <taxon>Eukaryota</taxon>
        <taxon>Fungi</taxon>
        <taxon>Dikarya</taxon>
        <taxon>Ascomycota</taxon>
        <taxon>Pezizomycotina</taxon>
        <taxon>Sordariomycetes</taxon>
        <taxon>Sordariomycetidae</taxon>
        <taxon>Diaporthales</taxon>
        <taxon>Cryphonectriaceae</taxon>
        <taxon>Cryphonectria-Endothia species complex</taxon>
        <taxon>Cryphonectria</taxon>
    </lineage>
</organism>
<accession>A0A9P4YAY4</accession>
<evidence type="ECO:0000256" key="1">
    <source>
        <dbReference type="SAM" id="MobiDB-lite"/>
    </source>
</evidence>
<dbReference type="AlphaFoldDB" id="A0A9P4YAY4"/>